<protein>
    <submittedName>
        <fullName evidence="1">Uncharacterized protein</fullName>
    </submittedName>
</protein>
<dbReference type="AlphaFoldDB" id="A0A934MK86"/>
<dbReference type="Proteomes" id="UP000640274">
    <property type="component" value="Unassembled WGS sequence"/>
</dbReference>
<reference evidence="1" key="1">
    <citation type="submission" date="2020-12" db="EMBL/GenBank/DDBJ databases">
        <authorList>
            <person name="Huq M.A."/>
        </authorList>
    </citation>
    <scope>NUCLEOTIDE SEQUENCE</scope>
    <source>
        <strain evidence="1">MAHUQ-46</strain>
    </source>
</reference>
<comment type="caution">
    <text evidence="1">The sequence shown here is derived from an EMBL/GenBank/DDBJ whole genome shotgun (WGS) entry which is preliminary data.</text>
</comment>
<name>A0A934MK86_9BACL</name>
<evidence type="ECO:0000313" key="1">
    <source>
        <dbReference type="EMBL" id="MBJ6360760.1"/>
    </source>
</evidence>
<sequence>MAQPISIHAAKPGDILASEVITASGNIVLPSGVTLTRDILDHLKRFGVYTLIIRK</sequence>
<proteinExistence type="predicted"/>
<gene>
    <name evidence="1" type="ORF">JFN88_05415</name>
</gene>
<accession>A0A934MK86</accession>
<dbReference type="EMBL" id="JAELUP010000013">
    <property type="protein sequence ID" value="MBJ6360760.1"/>
    <property type="molecule type" value="Genomic_DNA"/>
</dbReference>
<organism evidence="1 2">
    <name type="scientific">Paenibacillus roseus</name>
    <dbReference type="NCBI Taxonomy" id="2798579"/>
    <lineage>
        <taxon>Bacteria</taxon>
        <taxon>Bacillati</taxon>
        <taxon>Bacillota</taxon>
        <taxon>Bacilli</taxon>
        <taxon>Bacillales</taxon>
        <taxon>Paenibacillaceae</taxon>
        <taxon>Paenibacillus</taxon>
    </lineage>
</organism>
<keyword evidence="2" id="KW-1185">Reference proteome</keyword>
<evidence type="ECO:0000313" key="2">
    <source>
        <dbReference type="Proteomes" id="UP000640274"/>
    </source>
</evidence>
<dbReference type="RefSeq" id="WP_199018308.1">
    <property type="nucleotide sequence ID" value="NZ_JAELUP010000013.1"/>
</dbReference>